<name>A0AAD3TKT0_NEPGR</name>
<protein>
    <submittedName>
        <fullName evidence="2">Uncharacterized protein</fullName>
    </submittedName>
</protein>
<keyword evidence="1" id="KW-0812">Transmembrane</keyword>
<dbReference type="EMBL" id="BSYO01000039">
    <property type="protein sequence ID" value="GMH30773.1"/>
    <property type="molecule type" value="Genomic_DNA"/>
</dbReference>
<comment type="caution">
    <text evidence="2">The sequence shown here is derived from an EMBL/GenBank/DDBJ whole genome shotgun (WGS) entry which is preliminary data.</text>
</comment>
<organism evidence="2 3">
    <name type="scientific">Nepenthes gracilis</name>
    <name type="common">Slender pitcher plant</name>
    <dbReference type="NCBI Taxonomy" id="150966"/>
    <lineage>
        <taxon>Eukaryota</taxon>
        <taxon>Viridiplantae</taxon>
        <taxon>Streptophyta</taxon>
        <taxon>Embryophyta</taxon>
        <taxon>Tracheophyta</taxon>
        <taxon>Spermatophyta</taxon>
        <taxon>Magnoliopsida</taxon>
        <taxon>eudicotyledons</taxon>
        <taxon>Gunneridae</taxon>
        <taxon>Pentapetalae</taxon>
        <taxon>Caryophyllales</taxon>
        <taxon>Nepenthaceae</taxon>
        <taxon>Nepenthes</taxon>
    </lineage>
</organism>
<keyword evidence="3" id="KW-1185">Reference proteome</keyword>
<evidence type="ECO:0000256" key="1">
    <source>
        <dbReference type="SAM" id="Phobius"/>
    </source>
</evidence>
<proteinExistence type="predicted"/>
<keyword evidence="1" id="KW-1133">Transmembrane helix</keyword>
<evidence type="ECO:0000313" key="2">
    <source>
        <dbReference type="EMBL" id="GMH30773.1"/>
    </source>
</evidence>
<feature type="transmembrane region" description="Helical" evidence="1">
    <location>
        <begin position="30"/>
        <end position="51"/>
    </location>
</feature>
<keyword evidence="1" id="KW-0472">Membrane</keyword>
<dbReference type="Proteomes" id="UP001279734">
    <property type="component" value="Unassembled WGS sequence"/>
</dbReference>
<dbReference type="AlphaFoldDB" id="A0AAD3TKT0"/>
<sequence length="115" mass="12355">MKRGIRAHSQRGSSCWLIADSMSFAMLLRYWTPLCAVGFAGGGFGAGSWYFGGVLRCVSWSSELSTPVLKLISRVTLAGAGAGALLQMPSNPPQPAMLSGRVGLMRLLMFVEMRL</sequence>
<gene>
    <name evidence="2" type="ORF">Nepgr_032616</name>
</gene>
<reference evidence="2" key="1">
    <citation type="submission" date="2023-05" db="EMBL/GenBank/DDBJ databases">
        <title>Nepenthes gracilis genome sequencing.</title>
        <authorList>
            <person name="Fukushima K."/>
        </authorList>
    </citation>
    <scope>NUCLEOTIDE SEQUENCE</scope>
    <source>
        <strain evidence="2">SING2019-196</strain>
    </source>
</reference>
<evidence type="ECO:0000313" key="3">
    <source>
        <dbReference type="Proteomes" id="UP001279734"/>
    </source>
</evidence>
<accession>A0AAD3TKT0</accession>